<evidence type="ECO:0000313" key="2">
    <source>
        <dbReference type="Proteomes" id="UP000195162"/>
    </source>
</evidence>
<comment type="caution">
    <text evidence="1">The sequence shown here is derived from an EMBL/GenBank/DDBJ whole genome shotgun (WGS) entry which is preliminary data.</text>
</comment>
<sequence>MPKYLAVAEKVYKNIKKDGLFTDDITQNLNCLISQIRKAIKGTEFKLKFNYIDFEENLTKPLSECKVKIDLSVMPKFANEGEYLLWLAGFIERITEGGKPKLPPISHFLPPGFKMSKDASFAMTVTPQKEEHADMIINYFKSEDFIKTNKTPS</sequence>
<protein>
    <submittedName>
        <fullName evidence="1">Uncharacterized protein</fullName>
    </submittedName>
</protein>
<accession>A0A242U9R5</accession>
<dbReference type="Proteomes" id="UP000195162">
    <property type="component" value="Unassembled WGS sequence"/>
</dbReference>
<dbReference type="AlphaFoldDB" id="A0A242U9R5"/>
<organism evidence="1 2">
    <name type="scientific">Acinetobacter pittii</name>
    <name type="common">Acinetobacter genomosp. 3</name>
    <dbReference type="NCBI Taxonomy" id="48296"/>
    <lineage>
        <taxon>Bacteria</taxon>
        <taxon>Pseudomonadati</taxon>
        <taxon>Pseudomonadota</taxon>
        <taxon>Gammaproteobacteria</taxon>
        <taxon>Moraxellales</taxon>
        <taxon>Moraxellaceae</taxon>
        <taxon>Acinetobacter</taxon>
        <taxon>Acinetobacter calcoaceticus/baumannii complex</taxon>
    </lineage>
</organism>
<dbReference type="EMBL" id="NGIR01000008">
    <property type="protein sequence ID" value="OTU30577.1"/>
    <property type="molecule type" value="Genomic_DNA"/>
</dbReference>
<name>A0A242U9R5_ACIPI</name>
<reference evidence="1 2" key="1">
    <citation type="submission" date="2017-05" db="EMBL/GenBank/DDBJ databases">
        <authorList>
            <person name="Song R."/>
            <person name="Chenine A.L."/>
            <person name="Ruprecht R.M."/>
        </authorList>
    </citation>
    <scope>NUCLEOTIDE SEQUENCE [LARGE SCALE GENOMIC DNA]</scope>
    <source>
        <strain evidence="1 2">ARLG1955</strain>
    </source>
</reference>
<gene>
    <name evidence="1" type="ORF">CAT59_01515</name>
</gene>
<dbReference type="RefSeq" id="WP_032055901.1">
    <property type="nucleotide sequence ID" value="NZ_JADVOL010000002.1"/>
</dbReference>
<proteinExistence type="predicted"/>
<evidence type="ECO:0000313" key="1">
    <source>
        <dbReference type="EMBL" id="OTU30577.1"/>
    </source>
</evidence>